<evidence type="ECO:0000259" key="7">
    <source>
        <dbReference type="Pfam" id="PF00294"/>
    </source>
</evidence>
<sequence>MILTLTPNPSHDRTVALSVPLERGAVLRAESVTDQAGGKGVNISRASVAADIPTIAVLPAPAEDPFVLELLAAGIDCRPVATDGMLRVNITISEPDGTTTKLNSPGPTATPALLTALTEAMLRRAPSADWTVLAGSLPPGTPADWYADLVAVLCANGARVAVDTSDAPLQALVEGLPGSAPHLMKPNGEELASFTGADAEKLESDPLAAAQAARVLVERGVETVLVTLGGNGAVLVTAEGAWHATPPPTTVVSTVGAGDSSLFGYLLGDLRRRSPAQRLALAVAYGSAAAGLPGTTIPHPAQVTPELVSVRDLDLTQGG</sequence>
<evidence type="ECO:0000256" key="1">
    <source>
        <dbReference type="ARBA" id="ARBA00010688"/>
    </source>
</evidence>
<evidence type="ECO:0000313" key="8">
    <source>
        <dbReference type="EMBL" id="NYD42357.1"/>
    </source>
</evidence>
<dbReference type="InterPro" id="IPR029056">
    <property type="entry name" value="Ribokinase-like"/>
</dbReference>
<dbReference type="GO" id="GO:0008662">
    <property type="term" value="F:1-phosphofructokinase activity"/>
    <property type="evidence" value="ECO:0007669"/>
    <property type="project" value="UniProtKB-EC"/>
</dbReference>
<dbReference type="InterPro" id="IPR017583">
    <property type="entry name" value="Tagatose/fructose_Pkinase"/>
</dbReference>
<reference evidence="8 9" key="1">
    <citation type="submission" date="2020-07" db="EMBL/GenBank/DDBJ databases">
        <title>Sequencing the genomes of 1000 actinobacteria strains.</title>
        <authorList>
            <person name="Klenk H.-P."/>
        </authorList>
    </citation>
    <scope>NUCLEOTIDE SEQUENCE [LARGE SCALE GENOMIC DNA]</scope>
    <source>
        <strain evidence="8 9">DSM 21350</strain>
    </source>
</reference>
<dbReference type="SUPFAM" id="SSF53613">
    <property type="entry name" value="Ribokinase-like"/>
    <property type="match status" value="1"/>
</dbReference>
<feature type="domain" description="Carbohydrate kinase PfkB" evidence="7">
    <location>
        <begin position="24"/>
        <end position="300"/>
    </location>
</feature>
<evidence type="ECO:0000256" key="6">
    <source>
        <dbReference type="PIRNR" id="PIRNR000535"/>
    </source>
</evidence>
<dbReference type="EMBL" id="JACCBG010000001">
    <property type="protein sequence ID" value="NYD42357.1"/>
    <property type="molecule type" value="Genomic_DNA"/>
</dbReference>
<protein>
    <submittedName>
        <fullName evidence="8">1-phosphofructokinase</fullName>
        <ecNumber evidence="8">2.7.1.56</ecNumber>
    </submittedName>
</protein>
<dbReference type="EC" id="2.7.1.56" evidence="8"/>
<dbReference type="PANTHER" id="PTHR46566">
    <property type="entry name" value="1-PHOSPHOFRUCTOKINASE-RELATED"/>
    <property type="match status" value="1"/>
</dbReference>
<evidence type="ECO:0000256" key="4">
    <source>
        <dbReference type="ARBA" id="ARBA00022777"/>
    </source>
</evidence>
<dbReference type="CDD" id="cd01164">
    <property type="entry name" value="FruK_PfkB_like"/>
    <property type="match status" value="1"/>
</dbReference>
<organism evidence="8 9">
    <name type="scientific">Nocardioides panaciterrulae</name>
    <dbReference type="NCBI Taxonomy" id="661492"/>
    <lineage>
        <taxon>Bacteria</taxon>
        <taxon>Bacillati</taxon>
        <taxon>Actinomycetota</taxon>
        <taxon>Actinomycetes</taxon>
        <taxon>Propionibacteriales</taxon>
        <taxon>Nocardioidaceae</taxon>
        <taxon>Nocardioides</taxon>
    </lineage>
</organism>
<dbReference type="Proteomes" id="UP000535511">
    <property type="component" value="Unassembled WGS sequence"/>
</dbReference>
<name>A0A7Y9E7D4_9ACTN</name>
<dbReference type="PIRSF" id="PIRSF000535">
    <property type="entry name" value="1PFK/6PFK/LacC"/>
    <property type="match status" value="1"/>
</dbReference>
<accession>A0A7Y9E7D4</accession>
<dbReference type="NCBIfam" id="TIGR03168">
    <property type="entry name" value="1-PFK"/>
    <property type="match status" value="1"/>
</dbReference>
<dbReference type="GO" id="GO:0005829">
    <property type="term" value="C:cytosol"/>
    <property type="evidence" value="ECO:0007669"/>
    <property type="project" value="TreeGrafter"/>
</dbReference>
<dbReference type="PANTHER" id="PTHR46566:SF5">
    <property type="entry name" value="1-PHOSPHOFRUCTOKINASE"/>
    <property type="match status" value="1"/>
</dbReference>
<keyword evidence="2 6" id="KW-0808">Transferase</keyword>
<keyword evidence="3" id="KW-0547">Nucleotide-binding</keyword>
<dbReference type="AlphaFoldDB" id="A0A7Y9E7D4"/>
<keyword evidence="4 8" id="KW-0418">Kinase</keyword>
<comment type="caution">
    <text evidence="8">The sequence shown here is derived from an EMBL/GenBank/DDBJ whole genome shotgun (WGS) entry which is preliminary data.</text>
</comment>
<dbReference type="GO" id="GO:0005524">
    <property type="term" value="F:ATP binding"/>
    <property type="evidence" value="ECO:0007669"/>
    <property type="project" value="UniProtKB-KW"/>
</dbReference>
<dbReference type="Gene3D" id="3.40.1190.20">
    <property type="match status" value="1"/>
</dbReference>
<comment type="similarity">
    <text evidence="1">Belongs to the carbohydrate kinase PfkB family.</text>
</comment>
<evidence type="ECO:0000256" key="5">
    <source>
        <dbReference type="ARBA" id="ARBA00022840"/>
    </source>
</evidence>
<dbReference type="InterPro" id="IPR011611">
    <property type="entry name" value="PfkB_dom"/>
</dbReference>
<keyword evidence="9" id="KW-1185">Reference proteome</keyword>
<keyword evidence="5" id="KW-0067">ATP-binding</keyword>
<evidence type="ECO:0000313" key="9">
    <source>
        <dbReference type="Proteomes" id="UP000535511"/>
    </source>
</evidence>
<proteinExistence type="inferred from homology"/>
<gene>
    <name evidence="8" type="ORF">BJZ21_002440</name>
</gene>
<dbReference type="Pfam" id="PF00294">
    <property type="entry name" value="PfkB"/>
    <property type="match status" value="1"/>
</dbReference>
<dbReference type="RefSeq" id="WP_179664003.1">
    <property type="nucleotide sequence ID" value="NZ_JACCBG010000001.1"/>
</dbReference>
<evidence type="ECO:0000256" key="2">
    <source>
        <dbReference type="ARBA" id="ARBA00022679"/>
    </source>
</evidence>
<evidence type="ECO:0000256" key="3">
    <source>
        <dbReference type="ARBA" id="ARBA00022741"/>
    </source>
</evidence>